<proteinExistence type="inferred from homology"/>
<keyword evidence="4" id="KW-1185">Reference proteome</keyword>
<protein>
    <submittedName>
        <fullName evidence="5">Uncharacterized protein LOC104792043</fullName>
    </submittedName>
</protein>
<dbReference type="GeneID" id="104792043"/>
<evidence type="ECO:0000313" key="5">
    <source>
        <dbReference type="RefSeq" id="XP_010516370.1"/>
    </source>
</evidence>
<feature type="compositionally biased region" description="Low complexity" evidence="2">
    <location>
        <begin position="12"/>
        <end position="23"/>
    </location>
</feature>
<accession>A0ABM0ZIX1</accession>
<comment type="similarity">
    <text evidence="1">Belongs to the remorin family.</text>
</comment>
<organism evidence="4 5">
    <name type="scientific">Camelina sativa</name>
    <name type="common">False flax</name>
    <name type="synonym">Myagrum sativum</name>
    <dbReference type="NCBI Taxonomy" id="90675"/>
    <lineage>
        <taxon>Eukaryota</taxon>
        <taxon>Viridiplantae</taxon>
        <taxon>Streptophyta</taxon>
        <taxon>Embryophyta</taxon>
        <taxon>Tracheophyta</taxon>
        <taxon>Spermatophyta</taxon>
        <taxon>Magnoliopsida</taxon>
        <taxon>eudicotyledons</taxon>
        <taxon>Gunneridae</taxon>
        <taxon>Pentapetalae</taxon>
        <taxon>rosids</taxon>
        <taxon>malvids</taxon>
        <taxon>Brassicales</taxon>
        <taxon>Brassicaceae</taxon>
        <taxon>Camelineae</taxon>
        <taxon>Camelina</taxon>
    </lineage>
</organism>
<dbReference type="Pfam" id="PF03763">
    <property type="entry name" value="Remorin_C"/>
    <property type="match status" value="1"/>
</dbReference>
<dbReference type="InterPro" id="IPR005516">
    <property type="entry name" value="Remorin_C"/>
</dbReference>
<feature type="region of interest" description="Disordered" evidence="2">
    <location>
        <begin position="93"/>
        <end position="113"/>
    </location>
</feature>
<feature type="compositionally biased region" description="Polar residues" evidence="2">
    <location>
        <begin position="43"/>
        <end position="52"/>
    </location>
</feature>
<feature type="compositionally biased region" description="Basic and acidic residues" evidence="2">
    <location>
        <begin position="126"/>
        <end position="139"/>
    </location>
</feature>
<feature type="domain" description="Remorin C-terminal" evidence="3">
    <location>
        <begin position="187"/>
        <end position="292"/>
    </location>
</feature>
<sequence length="300" mass="33223">MLTLYGQERSADTTTTASTAEASNSRDETPSSEIVVRDIHAMTTTTELTRPQQRGGGYLSPSRSIAFSDGTASSGENFTTVSREFNALVIAGSSMDNNNNNNGTNQSSSGHRDVIRDERNELTRIGENDDVGDHDHQVPEEDSNPWAIVPDGYINRGGSEDNNIVLTSSGGQNRMVTTASVHMVKREEVEAKITAWQTAKVAKINNRFKRQDAVINGWLNEQVHKANSWMKKIERKLEERRAKAMEKTQNKVAKAQRKAEERRATAEGKRGTEVARVLEVANLMRAVGRPPAKRSFFAFS</sequence>
<reference evidence="5" key="2">
    <citation type="submission" date="2025-08" db="UniProtKB">
        <authorList>
            <consortium name="RefSeq"/>
        </authorList>
    </citation>
    <scope>IDENTIFICATION</scope>
    <source>
        <tissue evidence="5">Leaf</tissue>
    </source>
</reference>
<reference evidence="4" key="1">
    <citation type="journal article" date="2014" name="Nat. Commun.">
        <title>The emerging biofuel crop Camelina sativa retains a highly undifferentiated hexaploid genome structure.</title>
        <authorList>
            <person name="Kagale S."/>
            <person name="Koh C."/>
            <person name="Nixon J."/>
            <person name="Bollina V."/>
            <person name="Clarke W.E."/>
            <person name="Tuteja R."/>
            <person name="Spillane C."/>
            <person name="Robinson S.J."/>
            <person name="Links M.G."/>
            <person name="Clarke C."/>
            <person name="Higgins E.E."/>
            <person name="Huebert T."/>
            <person name="Sharpe A.G."/>
            <person name="Parkin I.A."/>
        </authorList>
    </citation>
    <scope>NUCLEOTIDE SEQUENCE [LARGE SCALE GENOMIC DNA]</scope>
    <source>
        <strain evidence="4">cv. DH55</strain>
    </source>
</reference>
<evidence type="ECO:0000313" key="4">
    <source>
        <dbReference type="Proteomes" id="UP000694864"/>
    </source>
</evidence>
<feature type="compositionally biased region" description="Low complexity" evidence="2">
    <location>
        <begin position="93"/>
        <end position="109"/>
    </location>
</feature>
<feature type="region of interest" description="Disordered" evidence="2">
    <location>
        <begin position="246"/>
        <end position="270"/>
    </location>
</feature>
<evidence type="ECO:0000259" key="3">
    <source>
        <dbReference type="Pfam" id="PF03763"/>
    </source>
</evidence>
<name>A0ABM0ZIX1_CAMSA</name>
<evidence type="ECO:0000256" key="1">
    <source>
        <dbReference type="ARBA" id="ARBA00005711"/>
    </source>
</evidence>
<dbReference type="PANTHER" id="PTHR31471">
    <property type="entry name" value="OS02G0116800 PROTEIN"/>
    <property type="match status" value="1"/>
</dbReference>
<evidence type="ECO:0000256" key="2">
    <source>
        <dbReference type="SAM" id="MobiDB-lite"/>
    </source>
</evidence>
<dbReference type="Proteomes" id="UP000694864">
    <property type="component" value="Chromosome 6"/>
</dbReference>
<feature type="region of interest" description="Disordered" evidence="2">
    <location>
        <begin position="126"/>
        <end position="147"/>
    </location>
</feature>
<feature type="compositionally biased region" description="Basic and acidic residues" evidence="2">
    <location>
        <begin position="257"/>
        <end position="270"/>
    </location>
</feature>
<feature type="region of interest" description="Disordered" evidence="2">
    <location>
        <begin position="1"/>
        <end position="32"/>
    </location>
</feature>
<gene>
    <name evidence="5" type="primary">LOC104792043</name>
</gene>
<feature type="region of interest" description="Disordered" evidence="2">
    <location>
        <begin position="43"/>
        <end position="62"/>
    </location>
</feature>
<dbReference type="PANTHER" id="PTHR31471:SF47">
    <property type="entry name" value="REMORIN 4.1"/>
    <property type="match status" value="1"/>
</dbReference>
<dbReference type="RefSeq" id="XP_010516370.1">
    <property type="nucleotide sequence ID" value="XM_010518068.2"/>
</dbReference>